<organism evidence="2">
    <name type="scientific">virus sp. ctE0n6</name>
    <dbReference type="NCBI Taxonomy" id="2827985"/>
    <lineage>
        <taxon>Viruses</taxon>
    </lineage>
</organism>
<evidence type="ECO:0000313" key="2">
    <source>
        <dbReference type="EMBL" id="DAE30026.1"/>
    </source>
</evidence>
<protein>
    <submittedName>
        <fullName evidence="2">Uncharacterized protein</fullName>
    </submittedName>
</protein>
<keyword evidence="1" id="KW-0812">Transmembrane</keyword>
<proteinExistence type="predicted"/>
<keyword evidence="1" id="KW-0472">Membrane</keyword>
<feature type="transmembrane region" description="Helical" evidence="1">
    <location>
        <begin position="21"/>
        <end position="41"/>
    </location>
</feature>
<name>A0A8S5RFX2_9VIRU</name>
<dbReference type="EMBL" id="BK059101">
    <property type="protein sequence ID" value="DAE30026.1"/>
    <property type="molecule type" value="Genomic_DNA"/>
</dbReference>
<reference evidence="2" key="1">
    <citation type="journal article" date="2021" name="Proc. Natl. Acad. Sci. U.S.A.">
        <title>A Catalog of Tens of Thousands of Viruses from Human Metagenomes Reveals Hidden Associations with Chronic Diseases.</title>
        <authorList>
            <person name="Tisza M.J."/>
            <person name="Buck C.B."/>
        </authorList>
    </citation>
    <scope>NUCLEOTIDE SEQUENCE</scope>
    <source>
        <strain evidence="2">CtE0n6</strain>
    </source>
</reference>
<accession>A0A8S5RFX2</accession>
<keyword evidence="1" id="KW-1133">Transmembrane helix</keyword>
<sequence>MANFKVLIQNKVRIDPLAFNCIKYLIIPLLYLFVYDLKFLVKF</sequence>
<evidence type="ECO:0000256" key="1">
    <source>
        <dbReference type="SAM" id="Phobius"/>
    </source>
</evidence>